<dbReference type="InterPro" id="IPR027417">
    <property type="entry name" value="P-loop_NTPase"/>
</dbReference>
<dbReference type="CDD" id="cd02042">
    <property type="entry name" value="ParAB_family"/>
    <property type="match status" value="1"/>
</dbReference>
<proteinExistence type="predicted"/>
<dbReference type="Proteomes" id="UP000199021">
    <property type="component" value="Unassembled WGS sequence"/>
</dbReference>
<dbReference type="PANTHER" id="PTHR13696">
    <property type="entry name" value="P-LOOP CONTAINING NUCLEOSIDE TRIPHOSPHATE HYDROLASE"/>
    <property type="match status" value="1"/>
</dbReference>
<dbReference type="STRING" id="478744.SAMN05444359_11293"/>
<dbReference type="SUPFAM" id="SSF52540">
    <property type="entry name" value="P-loop containing nucleoside triphosphate hydrolases"/>
    <property type="match status" value="1"/>
</dbReference>
<gene>
    <name evidence="2" type="ORF">SAMN05444359_11293</name>
</gene>
<dbReference type="InParanoid" id="A0A1H9HBG2"/>
<dbReference type="Pfam" id="PF01656">
    <property type="entry name" value="CbiA"/>
    <property type="match status" value="1"/>
</dbReference>
<dbReference type="Gene3D" id="3.40.50.300">
    <property type="entry name" value="P-loop containing nucleotide triphosphate hydrolases"/>
    <property type="match status" value="1"/>
</dbReference>
<keyword evidence="3" id="KW-1185">Reference proteome</keyword>
<evidence type="ECO:0000313" key="2">
    <source>
        <dbReference type="EMBL" id="SEQ59680.1"/>
    </source>
</evidence>
<organism evidence="2 3">
    <name type="scientific">Neolewinella agarilytica</name>
    <dbReference type="NCBI Taxonomy" id="478744"/>
    <lineage>
        <taxon>Bacteria</taxon>
        <taxon>Pseudomonadati</taxon>
        <taxon>Bacteroidota</taxon>
        <taxon>Saprospiria</taxon>
        <taxon>Saprospirales</taxon>
        <taxon>Lewinellaceae</taxon>
        <taxon>Neolewinella</taxon>
    </lineage>
</organism>
<evidence type="ECO:0000259" key="1">
    <source>
        <dbReference type="Pfam" id="PF01656"/>
    </source>
</evidence>
<dbReference type="PIRSF" id="PIRSF009320">
    <property type="entry name" value="Nuc_binding_HP_1000"/>
    <property type="match status" value="1"/>
</dbReference>
<protein>
    <submittedName>
        <fullName evidence="2">Plasmid segregation oscillating ATPase ParF</fullName>
    </submittedName>
</protein>
<dbReference type="InterPro" id="IPR050678">
    <property type="entry name" value="DNA_Partitioning_ATPase"/>
</dbReference>
<dbReference type="AlphaFoldDB" id="A0A1H9HBG2"/>
<dbReference type="RefSeq" id="WP_090168841.1">
    <property type="nucleotide sequence ID" value="NZ_FOFB01000012.1"/>
</dbReference>
<feature type="domain" description="CobQ/CobB/MinD/ParA nucleotide binding" evidence="1">
    <location>
        <begin position="6"/>
        <end position="179"/>
    </location>
</feature>
<reference evidence="3" key="1">
    <citation type="submission" date="2016-10" db="EMBL/GenBank/DDBJ databases">
        <authorList>
            <person name="Varghese N."/>
            <person name="Submissions S."/>
        </authorList>
    </citation>
    <scope>NUCLEOTIDE SEQUENCE [LARGE SCALE GENOMIC DNA]</scope>
    <source>
        <strain evidence="3">DSM 24740</strain>
    </source>
</reference>
<dbReference type="PANTHER" id="PTHR13696:SF96">
    <property type="entry name" value="COBQ_COBB_MIND_PARA NUCLEOTIDE BINDING DOMAIN-CONTAINING PROTEIN"/>
    <property type="match status" value="1"/>
</dbReference>
<name>A0A1H9HBG2_9BACT</name>
<dbReference type="OrthoDB" id="69313at2"/>
<accession>A0A1H9HBG2</accession>
<dbReference type="InterPro" id="IPR002586">
    <property type="entry name" value="CobQ/CobB/MinD/ParA_Nub-bd_dom"/>
</dbReference>
<sequence>MIISSINYKGGVGKTTVAQNLAVALVLEGYKVCLIDADDTKATTSWADKRDENGVEPSIPCVSLTNPKSFAKQVRAQYEAYDVLIIDCPPALSPLAVKAMYASHLLVIPVSTTGGSDVWVSEQLLEKFQEIREAKEDAGDDPVQAQLLINMYRSNVTLHELAAGIVEQLATTYDVGVFKVKLGNRVVYGEANVSGMGVLEYGSDRKAKVEIGRLMKELVGLATGSQ</sequence>
<dbReference type="EMBL" id="FOFB01000012">
    <property type="protein sequence ID" value="SEQ59680.1"/>
    <property type="molecule type" value="Genomic_DNA"/>
</dbReference>
<evidence type="ECO:0000313" key="3">
    <source>
        <dbReference type="Proteomes" id="UP000199021"/>
    </source>
</evidence>